<gene>
    <name evidence="1" type="ORF">HPBE_LOCUS24989</name>
</gene>
<dbReference type="AlphaFoldDB" id="A0A183GQM0"/>
<accession>A0A3P8HPV9</accession>
<evidence type="ECO:0000313" key="1">
    <source>
        <dbReference type="EMBL" id="VDP48439.1"/>
    </source>
</evidence>
<organism evidence="2 3">
    <name type="scientific">Heligmosomoides polygyrus</name>
    <name type="common">Parasitic roundworm</name>
    <dbReference type="NCBI Taxonomy" id="6339"/>
    <lineage>
        <taxon>Eukaryota</taxon>
        <taxon>Metazoa</taxon>
        <taxon>Ecdysozoa</taxon>
        <taxon>Nematoda</taxon>
        <taxon>Chromadorea</taxon>
        <taxon>Rhabditida</taxon>
        <taxon>Rhabditina</taxon>
        <taxon>Rhabditomorpha</taxon>
        <taxon>Strongyloidea</taxon>
        <taxon>Heligmosomidae</taxon>
        <taxon>Heligmosomoides</taxon>
    </lineage>
</organism>
<accession>A0A183GQM0</accession>
<evidence type="ECO:0000313" key="3">
    <source>
        <dbReference type="WBParaSite" id="HPBE_0002499001-mRNA-1"/>
    </source>
</evidence>
<reference evidence="3" key="2">
    <citation type="submission" date="2019-09" db="UniProtKB">
        <authorList>
            <consortium name="WormBaseParasite"/>
        </authorList>
    </citation>
    <scope>IDENTIFICATION</scope>
</reference>
<name>A0A183GQM0_HELPZ</name>
<protein>
    <submittedName>
        <fullName evidence="3">Reverse transcriptase domain-containing protein</fullName>
    </submittedName>
</protein>
<sequence length="139" mass="15669">MRFNNRLSSSKVKIPPHLMLMNVMSEGGKQLMNLVSGGEASRETEAGAFLELKKTFERELSEIIWHAARHGVLDELIEWARMTAYLCCSHGCHYTRGLQQPVPWTMLHADDVMLACKDKSDLERQVQALCDCLQCSASS</sequence>
<dbReference type="EMBL" id="UZAH01037187">
    <property type="protein sequence ID" value="VDP48439.1"/>
    <property type="molecule type" value="Genomic_DNA"/>
</dbReference>
<dbReference type="Proteomes" id="UP000050761">
    <property type="component" value="Unassembled WGS sequence"/>
</dbReference>
<reference evidence="1 2" key="1">
    <citation type="submission" date="2018-11" db="EMBL/GenBank/DDBJ databases">
        <authorList>
            <consortium name="Pathogen Informatics"/>
        </authorList>
    </citation>
    <scope>NUCLEOTIDE SEQUENCE [LARGE SCALE GENOMIC DNA]</scope>
</reference>
<proteinExistence type="predicted"/>
<evidence type="ECO:0000313" key="2">
    <source>
        <dbReference type="Proteomes" id="UP000050761"/>
    </source>
</evidence>
<dbReference type="WBParaSite" id="HPBE_0002499001-mRNA-1">
    <property type="protein sequence ID" value="HPBE_0002499001-mRNA-1"/>
    <property type="gene ID" value="HPBE_0002499001"/>
</dbReference>
<keyword evidence="2" id="KW-1185">Reference proteome</keyword>